<organism evidence="1 2">
    <name type="scientific">Parelaphostrongylus tenuis</name>
    <name type="common">Meningeal worm</name>
    <dbReference type="NCBI Taxonomy" id="148309"/>
    <lineage>
        <taxon>Eukaryota</taxon>
        <taxon>Metazoa</taxon>
        <taxon>Ecdysozoa</taxon>
        <taxon>Nematoda</taxon>
        <taxon>Chromadorea</taxon>
        <taxon>Rhabditida</taxon>
        <taxon>Rhabditina</taxon>
        <taxon>Rhabditomorpha</taxon>
        <taxon>Strongyloidea</taxon>
        <taxon>Metastrongylidae</taxon>
        <taxon>Parelaphostrongylus</taxon>
    </lineage>
</organism>
<name>A0AAD5R456_PARTN</name>
<proteinExistence type="predicted"/>
<evidence type="ECO:0000313" key="2">
    <source>
        <dbReference type="Proteomes" id="UP001196413"/>
    </source>
</evidence>
<dbReference type="InterPro" id="IPR011990">
    <property type="entry name" value="TPR-like_helical_dom_sf"/>
</dbReference>
<gene>
    <name evidence="1" type="ORF">KIN20_030505</name>
</gene>
<keyword evidence="2" id="KW-1185">Reference proteome</keyword>
<dbReference type="Proteomes" id="UP001196413">
    <property type="component" value="Unassembled WGS sequence"/>
</dbReference>
<evidence type="ECO:0000313" key="1">
    <source>
        <dbReference type="EMBL" id="KAJ1369108.1"/>
    </source>
</evidence>
<sequence length="167" mass="19432">MLLNRLEESQKQIIKARSDLEKARIRDPQNEELWLESVWLEMRSGFRELASKRLARALQECEGSVKWICSCEALKKQNSLRRLCAEAIWMEEWHGRRANSIDALKPCDHNPHVLVAAALPLFDSMAARWMFITAMRVFVKLSSRIQENATKFRIQSILHAGEKARNE</sequence>
<accession>A0AAD5R456</accession>
<protein>
    <submittedName>
        <fullName evidence="1">Uncharacterized protein</fullName>
    </submittedName>
</protein>
<dbReference type="EMBL" id="JAHQIW010006408">
    <property type="protein sequence ID" value="KAJ1369108.1"/>
    <property type="molecule type" value="Genomic_DNA"/>
</dbReference>
<dbReference type="SUPFAM" id="SSF48452">
    <property type="entry name" value="TPR-like"/>
    <property type="match status" value="1"/>
</dbReference>
<reference evidence="1" key="1">
    <citation type="submission" date="2021-06" db="EMBL/GenBank/DDBJ databases">
        <title>Parelaphostrongylus tenuis whole genome reference sequence.</title>
        <authorList>
            <person name="Garwood T.J."/>
            <person name="Larsen P.A."/>
            <person name="Fountain-Jones N.M."/>
            <person name="Garbe J.R."/>
            <person name="Macchietto M.G."/>
            <person name="Kania S.A."/>
            <person name="Gerhold R.W."/>
            <person name="Richards J.E."/>
            <person name="Wolf T.M."/>
        </authorList>
    </citation>
    <scope>NUCLEOTIDE SEQUENCE</scope>
    <source>
        <strain evidence="1">MNPRO001-30</strain>
        <tissue evidence="1">Meninges</tissue>
    </source>
</reference>
<comment type="caution">
    <text evidence="1">The sequence shown here is derived from an EMBL/GenBank/DDBJ whole genome shotgun (WGS) entry which is preliminary data.</text>
</comment>
<dbReference type="AlphaFoldDB" id="A0AAD5R456"/>